<feature type="transmembrane region" description="Helical" evidence="1">
    <location>
        <begin position="87"/>
        <end position="110"/>
    </location>
</feature>
<evidence type="ECO:0000256" key="1">
    <source>
        <dbReference type="SAM" id="Phobius"/>
    </source>
</evidence>
<comment type="caution">
    <text evidence="2">The sequence shown here is derived from an EMBL/GenBank/DDBJ whole genome shotgun (WGS) entry which is preliminary data.</text>
</comment>
<organism evidence="2 3">
    <name type="scientific">Dendrobium chrysotoxum</name>
    <name type="common">Orchid</name>
    <dbReference type="NCBI Taxonomy" id="161865"/>
    <lineage>
        <taxon>Eukaryota</taxon>
        <taxon>Viridiplantae</taxon>
        <taxon>Streptophyta</taxon>
        <taxon>Embryophyta</taxon>
        <taxon>Tracheophyta</taxon>
        <taxon>Spermatophyta</taxon>
        <taxon>Magnoliopsida</taxon>
        <taxon>Liliopsida</taxon>
        <taxon>Asparagales</taxon>
        <taxon>Orchidaceae</taxon>
        <taxon>Epidendroideae</taxon>
        <taxon>Malaxideae</taxon>
        <taxon>Dendrobiinae</taxon>
        <taxon>Dendrobium</taxon>
    </lineage>
</organism>
<sequence>MVHSPFKLLGSRLVDFKFNAKVGDFIDNADLSLSTCDNPPFLLVLILKIPIHQPFFPTCSWIVYFTGVEERPSSLWAFLDCGSHDNLYFLALQSFVVTIFLLLSNGGLIFECQAYTSSSSPIKTIELLYYDRSINQSITSNNQAN</sequence>
<keyword evidence="1" id="KW-1133">Transmembrane helix</keyword>
<dbReference type="AlphaFoldDB" id="A0AAV7G783"/>
<gene>
    <name evidence="2" type="ORF">IEQ34_013024</name>
</gene>
<dbReference type="EMBL" id="JAGFBR010000012">
    <property type="protein sequence ID" value="KAH0457709.1"/>
    <property type="molecule type" value="Genomic_DNA"/>
</dbReference>
<evidence type="ECO:0000313" key="2">
    <source>
        <dbReference type="EMBL" id="KAH0457709.1"/>
    </source>
</evidence>
<dbReference type="Proteomes" id="UP000775213">
    <property type="component" value="Unassembled WGS sequence"/>
</dbReference>
<keyword evidence="3" id="KW-1185">Reference proteome</keyword>
<accession>A0AAV7G783</accession>
<proteinExistence type="predicted"/>
<protein>
    <submittedName>
        <fullName evidence="2">Uncharacterized protein</fullName>
    </submittedName>
</protein>
<name>A0AAV7G783_DENCH</name>
<evidence type="ECO:0000313" key="3">
    <source>
        <dbReference type="Proteomes" id="UP000775213"/>
    </source>
</evidence>
<keyword evidence="1" id="KW-0812">Transmembrane</keyword>
<reference evidence="2 3" key="1">
    <citation type="journal article" date="2021" name="Hortic Res">
        <title>Chromosome-scale assembly of the Dendrobium chrysotoxum genome enhances the understanding of orchid evolution.</title>
        <authorList>
            <person name="Zhang Y."/>
            <person name="Zhang G.Q."/>
            <person name="Zhang D."/>
            <person name="Liu X.D."/>
            <person name="Xu X.Y."/>
            <person name="Sun W.H."/>
            <person name="Yu X."/>
            <person name="Zhu X."/>
            <person name="Wang Z.W."/>
            <person name="Zhao X."/>
            <person name="Zhong W.Y."/>
            <person name="Chen H."/>
            <person name="Yin W.L."/>
            <person name="Huang T."/>
            <person name="Niu S.C."/>
            <person name="Liu Z.J."/>
        </authorList>
    </citation>
    <scope>NUCLEOTIDE SEQUENCE [LARGE SCALE GENOMIC DNA]</scope>
    <source>
        <strain evidence="2">Lindl</strain>
    </source>
</reference>
<keyword evidence="1" id="KW-0472">Membrane</keyword>